<evidence type="ECO:0000256" key="1">
    <source>
        <dbReference type="ARBA" id="ARBA00022842"/>
    </source>
</evidence>
<accession>A0A6B2QTK2</accession>
<proteinExistence type="predicted"/>
<dbReference type="GO" id="GO:0016779">
    <property type="term" value="F:nucleotidyltransferase activity"/>
    <property type="evidence" value="ECO:0007669"/>
    <property type="project" value="UniProtKB-ARBA"/>
</dbReference>
<dbReference type="SUPFAM" id="SSF53448">
    <property type="entry name" value="Nucleotide-diphospho-sugar transferases"/>
    <property type="match status" value="1"/>
</dbReference>
<name>A0A6B2QTK2_9BURK</name>
<dbReference type="Pfam" id="PF12804">
    <property type="entry name" value="NTP_transf_3"/>
    <property type="match status" value="1"/>
</dbReference>
<sequence length="206" mass="22898">MKICAVLLAAGEGSRMGHIPKSLLMHNGESFLYRQLNSLRQAGTQSICVVTGYYFQQIEDALHEIMHQDGTDKTLIKILRNPAPDQGQQSSVELGLTSINPDCNAVIIALADQPLIDAKDMIELLTAFAQRPPGKEILYPVVKGQRGNPVLLSGVVLRAQQSQSGRMTCRDFIDTHPDLVERWHTDNDHYIIDVDTPQDLERLNKG</sequence>
<evidence type="ECO:0000259" key="2">
    <source>
        <dbReference type="Pfam" id="PF12804"/>
    </source>
</evidence>
<comment type="caution">
    <text evidence="3">The sequence shown here is derived from an EMBL/GenBank/DDBJ whole genome shotgun (WGS) entry which is preliminary data.</text>
</comment>
<dbReference type="CDD" id="cd04182">
    <property type="entry name" value="GT_2_like_f"/>
    <property type="match status" value="1"/>
</dbReference>
<organism evidence="3">
    <name type="scientific">Sheuella amnicola</name>
    <dbReference type="NCBI Taxonomy" id="2707330"/>
    <lineage>
        <taxon>Bacteria</taxon>
        <taxon>Pseudomonadati</taxon>
        <taxon>Pseudomonadota</taxon>
        <taxon>Betaproteobacteria</taxon>
        <taxon>Burkholderiales</taxon>
        <taxon>Alcaligenaceae</taxon>
        <taxon>Sheuella</taxon>
    </lineage>
</organism>
<dbReference type="AlphaFoldDB" id="A0A6B2QTK2"/>
<dbReference type="Gene3D" id="3.90.550.10">
    <property type="entry name" value="Spore Coat Polysaccharide Biosynthesis Protein SpsA, Chain A"/>
    <property type="match status" value="1"/>
</dbReference>
<dbReference type="PANTHER" id="PTHR43777">
    <property type="entry name" value="MOLYBDENUM COFACTOR CYTIDYLYLTRANSFERASE"/>
    <property type="match status" value="1"/>
</dbReference>
<keyword evidence="3" id="KW-0808">Transferase</keyword>
<reference evidence="3" key="1">
    <citation type="submission" date="2020-02" db="EMBL/GenBank/DDBJ databases">
        <authorList>
            <person name="Chen W.-M."/>
        </authorList>
    </citation>
    <scope>NUCLEOTIDE SEQUENCE</scope>
    <source>
        <strain evidence="3">NBD-18</strain>
    </source>
</reference>
<gene>
    <name evidence="3" type="ORF">G3I67_00245</name>
</gene>
<keyword evidence="1" id="KW-0460">Magnesium</keyword>
<dbReference type="InterPro" id="IPR025877">
    <property type="entry name" value="MobA-like_NTP_Trfase"/>
</dbReference>
<dbReference type="PANTHER" id="PTHR43777:SF1">
    <property type="entry name" value="MOLYBDENUM COFACTOR CYTIDYLYLTRANSFERASE"/>
    <property type="match status" value="1"/>
</dbReference>
<protein>
    <submittedName>
        <fullName evidence="3">Nucleotidyltransferase family protein</fullName>
    </submittedName>
</protein>
<dbReference type="InterPro" id="IPR029044">
    <property type="entry name" value="Nucleotide-diphossugar_trans"/>
</dbReference>
<dbReference type="EMBL" id="JAAGRN010000001">
    <property type="protein sequence ID" value="NDY81650.1"/>
    <property type="molecule type" value="Genomic_DNA"/>
</dbReference>
<dbReference type="RefSeq" id="WP_163650960.1">
    <property type="nucleotide sequence ID" value="NZ_JAAGRN010000001.1"/>
</dbReference>
<evidence type="ECO:0000313" key="3">
    <source>
        <dbReference type="EMBL" id="NDY81650.1"/>
    </source>
</evidence>
<feature type="domain" description="MobA-like NTP transferase" evidence="2">
    <location>
        <begin position="5"/>
        <end position="176"/>
    </location>
</feature>